<dbReference type="EMBL" id="BARS01049322">
    <property type="protein sequence ID" value="GAG31684.1"/>
    <property type="molecule type" value="Genomic_DNA"/>
</dbReference>
<dbReference type="InterPro" id="IPR007742">
    <property type="entry name" value="NosD_dom"/>
</dbReference>
<dbReference type="Gene3D" id="2.160.20.10">
    <property type="entry name" value="Single-stranded right-handed beta-helix, Pectin lyase-like"/>
    <property type="match status" value="1"/>
</dbReference>
<feature type="non-terminal residue" evidence="3">
    <location>
        <position position="242"/>
    </location>
</feature>
<sequence>DDGTDNLWDNGTTGNYWDDYLGVDADNDGIGDTPYLITGSGGSVDNFPIWDNGIDVVIWIYIDGAASGPDAYNWDWAKNQFWCSGSGIISDPYIIKDLIIEGEGRNTGIHITNSRVYFEIKNCTISNFECGIRIENTTNIKIIDSTVFNAKSIGIAISNCSNVYLNANNVSDITDENGENGDLGGYGQPGEHGGDGNNAYGIFLNHSKDIIISRNNVSKIIGGNGGSGGDGGDGISSSSGDG</sequence>
<dbReference type="SUPFAM" id="SSF51126">
    <property type="entry name" value="Pectin lyase-like"/>
    <property type="match status" value="1"/>
</dbReference>
<dbReference type="InterPro" id="IPR012334">
    <property type="entry name" value="Pectin_lyas_fold"/>
</dbReference>
<proteinExistence type="predicted"/>
<feature type="non-terminal residue" evidence="3">
    <location>
        <position position="1"/>
    </location>
</feature>
<dbReference type="AlphaFoldDB" id="X0WL35"/>
<feature type="region of interest" description="Disordered" evidence="1">
    <location>
        <begin position="223"/>
        <end position="242"/>
    </location>
</feature>
<evidence type="ECO:0000259" key="2">
    <source>
        <dbReference type="Pfam" id="PF05048"/>
    </source>
</evidence>
<name>X0WL35_9ZZZZ</name>
<feature type="domain" description="Periplasmic copper-binding protein NosD beta helix" evidence="2">
    <location>
        <begin position="97"/>
        <end position="219"/>
    </location>
</feature>
<gene>
    <name evidence="3" type="ORF">S01H1_73792</name>
</gene>
<reference evidence="3" key="1">
    <citation type="journal article" date="2014" name="Front. Microbiol.">
        <title>High frequency of phylogenetically diverse reductive dehalogenase-homologous genes in deep subseafloor sedimentary metagenomes.</title>
        <authorList>
            <person name="Kawai M."/>
            <person name="Futagami T."/>
            <person name="Toyoda A."/>
            <person name="Takaki Y."/>
            <person name="Nishi S."/>
            <person name="Hori S."/>
            <person name="Arai W."/>
            <person name="Tsubouchi T."/>
            <person name="Morono Y."/>
            <person name="Uchiyama I."/>
            <person name="Ito T."/>
            <person name="Fujiyama A."/>
            <person name="Inagaki F."/>
            <person name="Takami H."/>
        </authorList>
    </citation>
    <scope>NUCLEOTIDE SEQUENCE</scope>
    <source>
        <strain evidence="3">Expedition CK06-06</strain>
    </source>
</reference>
<dbReference type="Pfam" id="PF05048">
    <property type="entry name" value="NosD"/>
    <property type="match status" value="1"/>
</dbReference>
<evidence type="ECO:0000313" key="3">
    <source>
        <dbReference type="EMBL" id="GAG31684.1"/>
    </source>
</evidence>
<evidence type="ECO:0000256" key="1">
    <source>
        <dbReference type="SAM" id="MobiDB-lite"/>
    </source>
</evidence>
<dbReference type="InterPro" id="IPR011050">
    <property type="entry name" value="Pectin_lyase_fold/virulence"/>
</dbReference>
<accession>X0WL35</accession>
<dbReference type="SMART" id="SM00710">
    <property type="entry name" value="PbH1"/>
    <property type="match status" value="5"/>
</dbReference>
<protein>
    <recommendedName>
        <fullName evidence="2">Periplasmic copper-binding protein NosD beta helix domain-containing protein</fullName>
    </recommendedName>
</protein>
<organism evidence="3">
    <name type="scientific">marine sediment metagenome</name>
    <dbReference type="NCBI Taxonomy" id="412755"/>
    <lineage>
        <taxon>unclassified sequences</taxon>
        <taxon>metagenomes</taxon>
        <taxon>ecological metagenomes</taxon>
    </lineage>
</organism>
<dbReference type="InterPro" id="IPR006626">
    <property type="entry name" value="PbH1"/>
</dbReference>
<feature type="compositionally biased region" description="Gly residues" evidence="1">
    <location>
        <begin position="223"/>
        <end position="234"/>
    </location>
</feature>
<comment type="caution">
    <text evidence="3">The sequence shown here is derived from an EMBL/GenBank/DDBJ whole genome shotgun (WGS) entry which is preliminary data.</text>
</comment>